<dbReference type="SMART" id="SM01134">
    <property type="entry name" value="DeoRC"/>
    <property type="match status" value="1"/>
</dbReference>
<proteinExistence type="predicted"/>
<dbReference type="InterPro" id="IPR001034">
    <property type="entry name" value="DeoR_HTH"/>
</dbReference>
<evidence type="ECO:0000313" key="6">
    <source>
        <dbReference type="Proteomes" id="UP001589776"/>
    </source>
</evidence>
<dbReference type="PANTHER" id="PTHR30363:SF51">
    <property type="entry name" value="HTH-TYPE TRANSCRIPTIONAL REPRESSOR GLCR"/>
    <property type="match status" value="1"/>
</dbReference>
<dbReference type="InterPro" id="IPR036388">
    <property type="entry name" value="WH-like_DNA-bd_sf"/>
</dbReference>
<protein>
    <submittedName>
        <fullName evidence="5">DeoR/GlpR family DNA-binding transcription regulator</fullName>
    </submittedName>
</protein>
<dbReference type="RefSeq" id="WP_377469932.1">
    <property type="nucleotide sequence ID" value="NZ_JBHLWN010000031.1"/>
</dbReference>
<dbReference type="SUPFAM" id="SSF100950">
    <property type="entry name" value="NagB/RpiA/CoA transferase-like"/>
    <property type="match status" value="1"/>
</dbReference>
<evidence type="ECO:0000313" key="5">
    <source>
        <dbReference type="EMBL" id="MFC0212728.1"/>
    </source>
</evidence>
<evidence type="ECO:0000259" key="4">
    <source>
        <dbReference type="PROSITE" id="PS51000"/>
    </source>
</evidence>
<evidence type="ECO:0000256" key="3">
    <source>
        <dbReference type="ARBA" id="ARBA00023163"/>
    </source>
</evidence>
<sequence length="256" mass="28525">MYQEERWVAILDYLQQHGRISTDDICELLKVSRDTARRDLVKLEEDKKIVRTHGGAILPTLTKDVPVYAERLQAETGPKRAIGRLAASYIKDGDYVLMDSSTTVRWAAEFLQTKRNIVVTNSVDVATTLGDKSDVSVHLLGGILRGGQRSVYGARAVAMLADYQVDRLLIGTCGITVDGLSSPYEEEGFLCREMIRRADQVIVLADHSKFGKRLFHRFASLSDIDVIVTDQLPSPELQEALERHRVDIAVTEPQGG</sequence>
<dbReference type="InterPro" id="IPR014036">
    <property type="entry name" value="DeoR-like_C"/>
</dbReference>
<feature type="domain" description="HTH deoR-type" evidence="4">
    <location>
        <begin position="3"/>
        <end position="58"/>
    </location>
</feature>
<dbReference type="GO" id="GO:0003677">
    <property type="term" value="F:DNA binding"/>
    <property type="evidence" value="ECO:0007669"/>
    <property type="project" value="UniProtKB-KW"/>
</dbReference>
<dbReference type="PROSITE" id="PS00894">
    <property type="entry name" value="HTH_DEOR_1"/>
    <property type="match status" value="1"/>
</dbReference>
<dbReference type="Pfam" id="PF00455">
    <property type="entry name" value="DeoRC"/>
    <property type="match status" value="1"/>
</dbReference>
<dbReference type="EMBL" id="JBHLWN010000031">
    <property type="protein sequence ID" value="MFC0212728.1"/>
    <property type="molecule type" value="Genomic_DNA"/>
</dbReference>
<gene>
    <name evidence="5" type="ORF">ACFFK0_09650</name>
</gene>
<keyword evidence="6" id="KW-1185">Reference proteome</keyword>
<accession>A0ABV6DJ99</accession>
<keyword evidence="2 5" id="KW-0238">DNA-binding</keyword>
<name>A0ABV6DJ99_9BACL</name>
<dbReference type="InterPro" id="IPR037171">
    <property type="entry name" value="NagB/RpiA_transferase-like"/>
</dbReference>
<reference evidence="5 6" key="1">
    <citation type="submission" date="2024-09" db="EMBL/GenBank/DDBJ databases">
        <authorList>
            <person name="Sun Q."/>
            <person name="Mori K."/>
        </authorList>
    </citation>
    <scope>NUCLEOTIDE SEQUENCE [LARGE SCALE GENOMIC DNA]</scope>
    <source>
        <strain evidence="5 6">CCM 7759</strain>
    </source>
</reference>
<organism evidence="5 6">
    <name type="scientific">Paenibacillus chartarius</name>
    <dbReference type="NCBI Taxonomy" id="747481"/>
    <lineage>
        <taxon>Bacteria</taxon>
        <taxon>Bacillati</taxon>
        <taxon>Bacillota</taxon>
        <taxon>Bacilli</taxon>
        <taxon>Bacillales</taxon>
        <taxon>Paenibacillaceae</taxon>
        <taxon>Paenibacillus</taxon>
    </lineage>
</organism>
<dbReference type="Gene3D" id="1.10.10.10">
    <property type="entry name" value="Winged helix-like DNA-binding domain superfamily/Winged helix DNA-binding domain"/>
    <property type="match status" value="1"/>
</dbReference>
<dbReference type="InterPro" id="IPR036390">
    <property type="entry name" value="WH_DNA-bd_sf"/>
</dbReference>
<evidence type="ECO:0000256" key="2">
    <source>
        <dbReference type="ARBA" id="ARBA00023125"/>
    </source>
</evidence>
<comment type="caution">
    <text evidence="5">The sequence shown here is derived from an EMBL/GenBank/DDBJ whole genome shotgun (WGS) entry which is preliminary data.</text>
</comment>
<keyword evidence="1" id="KW-0805">Transcription regulation</keyword>
<dbReference type="Proteomes" id="UP001589776">
    <property type="component" value="Unassembled WGS sequence"/>
</dbReference>
<dbReference type="PANTHER" id="PTHR30363">
    <property type="entry name" value="HTH-TYPE TRANSCRIPTIONAL REGULATOR SRLR-RELATED"/>
    <property type="match status" value="1"/>
</dbReference>
<dbReference type="SUPFAM" id="SSF46785">
    <property type="entry name" value="Winged helix' DNA-binding domain"/>
    <property type="match status" value="1"/>
</dbReference>
<dbReference type="SMART" id="SM00420">
    <property type="entry name" value="HTH_DEOR"/>
    <property type="match status" value="1"/>
</dbReference>
<dbReference type="InterPro" id="IPR050313">
    <property type="entry name" value="Carb_Metab_HTH_regulators"/>
</dbReference>
<dbReference type="PRINTS" id="PR00037">
    <property type="entry name" value="HTHLACR"/>
</dbReference>
<dbReference type="InterPro" id="IPR018356">
    <property type="entry name" value="Tscrpt_reg_HTH_DeoR_CS"/>
</dbReference>
<dbReference type="Pfam" id="PF08220">
    <property type="entry name" value="HTH_DeoR"/>
    <property type="match status" value="1"/>
</dbReference>
<evidence type="ECO:0000256" key="1">
    <source>
        <dbReference type="ARBA" id="ARBA00023015"/>
    </source>
</evidence>
<dbReference type="Gene3D" id="3.40.50.1360">
    <property type="match status" value="1"/>
</dbReference>
<dbReference type="PROSITE" id="PS51000">
    <property type="entry name" value="HTH_DEOR_2"/>
    <property type="match status" value="1"/>
</dbReference>
<keyword evidence="3" id="KW-0804">Transcription</keyword>